<dbReference type="Proteomes" id="UP001057753">
    <property type="component" value="Unassembled WGS sequence"/>
</dbReference>
<dbReference type="FunFam" id="3.40.50.300:FF:000640">
    <property type="entry name" value="MoxR family ATPase"/>
    <property type="match status" value="1"/>
</dbReference>
<name>A0A9Q4FZN6_SALAG</name>
<feature type="domain" description="ChlI/MoxR AAA lid" evidence="5">
    <location>
        <begin position="250"/>
        <end position="320"/>
    </location>
</feature>
<dbReference type="Pfam" id="PF07726">
    <property type="entry name" value="AAA_3"/>
    <property type="match status" value="1"/>
</dbReference>
<dbReference type="EMBL" id="JABXYM010000001">
    <property type="protein sequence ID" value="MCR6097621.1"/>
    <property type="molecule type" value="Genomic_DNA"/>
</dbReference>
<dbReference type="OrthoDB" id="9808397at2"/>
<dbReference type="InterPro" id="IPR041628">
    <property type="entry name" value="ChlI/MoxR_AAA_lid"/>
</dbReference>
<comment type="similarity">
    <text evidence="3">Belongs to the MoxR family.</text>
</comment>
<evidence type="ECO:0000259" key="5">
    <source>
        <dbReference type="Pfam" id="PF17863"/>
    </source>
</evidence>
<evidence type="ECO:0000313" key="6">
    <source>
        <dbReference type="EMBL" id="MCR6097621.1"/>
    </source>
</evidence>
<accession>A0A9Q4FZN6</accession>
<dbReference type="Pfam" id="PF17863">
    <property type="entry name" value="AAA_lid_2"/>
    <property type="match status" value="1"/>
</dbReference>
<dbReference type="CDD" id="cd00009">
    <property type="entry name" value="AAA"/>
    <property type="match status" value="1"/>
</dbReference>
<proteinExistence type="inferred from homology"/>
<dbReference type="InterPro" id="IPR050764">
    <property type="entry name" value="CbbQ/NirQ/NorQ/GpvN"/>
</dbReference>
<dbReference type="GO" id="GO:0016887">
    <property type="term" value="F:ATP hydrolysis activity"/>
    <property type="evidence" value="ECO:0007669"/>
    <property type="project" value="InterPro"/>
</dbReference>
<gene>
    <name evidence="6" type="ORF">HXA33_13805</name>
</gene>
<organism evidence="6 7">
    <name type="scientific">Salipaludibacillus agaradhaerens</name>
    <name type="common">Bacillus agaradhaerens</name>
    <dbReference type="NCBI Taxonomy" id="76935"/>
    <lineage>
        <taxon>Bacteria</taxon>
        <taxon>Bacillati</taxon>
        <taxon>Bacillota</taxon>
        <taxon>Bacilli</taxon>
        <taxon>Bacillales</taxon>
        <taxon>Bacillaceae</taxon>
    </lineage>
</organism>
<keyword evidence="2" id="KW-0067">ATP-binding</keyword>
<evidence type="ECO:0000259" key="4">
    <source>
        <dbReference type="Pfam" id="PF07726"/>
    </source>
</evidence>
<protein>
    <submittedName>
        <fullName evidence="6">MoxR family ATPase</fullName>
    </submittedName>
</protein>
<keyword evidence="7" id="KW-1185">Reference proteome</keyword>
<dbReference type="SUPFAM" id="SSF52540">
    <property type="entry name" value="P-loop containing nucleoside triphosphate hydrolases"/>
    <property type="match status" value="1"/>
</dbReference>
<dbReference type="InterPro" id="IPR027417">
    <property type="entry name" value="P-loop_NTPase"/>
</dbReference>
<sequence>MNLSQFIKGVNSLRQRTEATIVKHPTVYRLIENIEKVVVGKSREIELSLVALLSGGHVLLEDVPGVGKTMMVRALAKSVGADYKRIQFTPDLLPSDVTGVSVFSQKTMEFHFRPGPVMSNIVLADEINRTSPKTQAALLEALEEGSVTTDGETRELQQPFMVMATQNPIEYGGTYPLPEAQLDRFLFKFKIGYPSKEEELEVLTRVESHHPISDIQPVLSLEDVLTMKHETKKVVVNNTVKQYIIAIVNATREHGSVYLGASPRASIALMKAGQAFAYMQNREFVIPDDIKYLAPYALQHRVILNSEAKLSSMTNERIIYEVVNQVHVPGGKEIAR</sequence>
<dbReference type="PANTHER" id="PTHR42759">
    <property type="entry name" value="MOXR FAMILY PROTEIN"/>
    <property type="match status" value="1"/>
</dbReference>
<feature type="domain" description="ATPase AAA-3" evidence="4">
    <location>
        <begin position="57"/>
        <end position="187"/>
    </location>
</feature>
<evidence type="ECO:0000313" key="7">
    <source>
        <dbReference type="Proteomes" id="UP001057753"/>
    </source>
</evidence>
<dbReference type="Gene3D" id="1.10.8.80">
    <property type="entry name" value="Magnesium chelatase subunit I, C-Terminal domain"/>
    <property type="match status" value="1"/>
</dbReference>
<dbReference type="PANTHER" id="PTHR42759:SF5">
    <property type="entry name" value="METHANOL DEHYDROGENASE REGULATOR"/>
    <property type="match status" value="1"/>
</dbReference>
<evidence type="ECO:0000256" key="1">
    <source>
        <dbReference type="ARBA" id="ARBA00022741"/>
    </source>
</evidence>
<evidence type="ECO:0000256" key="2">
    <source>
        <dbReference type="ARBA" id="ARBA00022840"/>
    </source>
</evidence>
<dbReference type="AlphaFoldDB" id="A0A9Q4FZN6"/>
<keyword evidence="1" id="KW-0547">Nucleotide-binding</keyword>
<dbReference type="InterPro" id="IPR011703">
    <property type="entry name" value="ATPase_AAA-3"/>
</dbReference>
<evidence type="ECO:0000256" key="3">
    <source>
        <dbReference type="ARBA" id="ARBA00061607"/>
    </source>
</evidence>
<dbReference type="PIRSF" id="PIRSF002849">
    <property type="entry name" value="AAA_ATPase_chaperone_MoxR_prd"/>
    <property type="match status" value="1"/>
</dbReference>
<dbReference type="GO" id="GO:0005524">
    <property type="term" value="F:ATP binding"/>
    <property type="evidence" value="ECO:0007669"/>
    <property type="project" value="UniProtKB-KW"/>
</dbReference>
<comment type="caution">
    <text evidence="6">The sequence shown here is derived from an EMBL/GenBank/DDBJ whole genome shotgun (WGS) entry which is preliminary data.</text>
</comment>
<dbReference type="Gene3D" id="3.40.50.300">
    <property type="entry name" value="P-loop containing nucleotide triphosphate hydrolases"/>
    <property type="match status" value="1"/>
</dbReference>
<reference evidence="6" key="1">
    <citation type="submission" date="2020-06" db="EMBL/GenBank/DDBJ databases">
        <title>Insight into the genomes of haloalkaliphilic bacilli from Kenyan soda lakes.</title>
        <authorList>
            <person name="Mwirichia R."/>
            <person name="Villamizar G.C."/>
            <person name="Poehlein A."/>
            <person name="Mugweru J."/>
            <person name="Kipnyargis A."/>
            <person name="Kiplimo D."/>
            <person name="Orwa P."/>
            <person name="Daniel R."/>
        </authorList>
    </citation>
    <scope>NUCLEOTIDE SEQUENCE</scope>
    <source>
        <strain evidence="6">B1096_S55</strain>
    </source>
</reference>